<organism evidence="1 2">
    <name type="scientific">Trichophyton interdigitale (strain MR816)</name>
    <dbReference type="NCBI Taxonomy" id="1215338"/>
    <lineage>
        <taxon>Eukaryota</taxon>
        <taxon>Fungi</taxon>
        <taxon>Dikarya</taxon>
        <taxon>Ascomycota</taxon>
        <taxon>Pezizomycotina</taxon>
        <taxon>Eurotiomycetes</taxon>
        <taxon>Eurotiomycetidae</taxon>
        <taxon>Onygenales</taxon>
        <taxon>Arthrodermataceae</taxon>
        <taxon>Trichophyton</taxon>
    </lineage>
</organism>
<sequence length="126" mass="14821">MEVSADERWSADKCLREMRVGRRWRQLHIINLWQRRIIDHSSKLSTNVRNSISGEVEMPVSCESMLRELLAQVAKHSMKYSDYNVKYLFVCVDTISSKRYRLNYISGLVGESVDEELQLKLKLARK</sequence>
<name>A0A059JKF5_TRIIM</name>
<dbReference type="HOGENOM" id="CLU_1983146_0_0_1"/>
<dbReference type="Proteomes" id="UP000024533">
    <property type="component" value="Unassembled WGS sequence"/>
</dbReference>
<protein>
    <submittedName>
        <fullName evidence="1">Uncharacterized protein</fullName>
    </submittedName>
</protein>
<comment type="caution">
    <text evidence="1">The sequence shown here is derived from an EMBL/GenBank/DDBJ whole genome shotgun (WGS) entry which is preliminary data.</text>
</comment>
<keyword evidence="2" id="KW-1185">Reference proteome</keyword>
<gene>
    <name evidence="1" type="ORF">H109_00088</name>
</gene>
<accession>A0A059JKF5</accession>
<evidence type="ECO:0000313" key="1">
    <source>
        <dbReference type="EMBL" id="KDB28143.1"/>
    </source>
</evidence>
<dbReference type="AlphaFoldDB" id="A0A059JKF5"/>
<evidence type="ECO:0000313" key="2">
    <source>
        <dbReference type="Proteomes" id="UP000024533"/>
    </source>
</evidence>
<reference evidence="1 2" key="1">
    <citation type="submission" date="2014-02" db="EMBL/GenBank/DDBJ databases">
        <title>The Genome Sequence of Trichophyton interdigitale MR816.</title>
        <authorList>
            <consortium name="The Broad Institute Genomics Platform"/>
            <person name="Cuomo C.A."/>
            <person name="White T.C."/>
            <person name="Graser Y."/>
            <person name="Martinez-Rossi N."/>
            <person name="Heitman J."/>
            <person name="Young S.K."/>
            <person name="Zeng Q."/>
            <person name="Gargeya S."/>
            <person name="Abouelleil A."/>
            <person name="Alvarado L."/>
            <person name="Chapman S.B."/>
            <person name="Gainer-Dewar J."/>
            <person name="Goldberg J."/>
            <person name="Griggs A."/>
            <person name="Gujja S."/>
            <person name="Hansen M."/>
            <person name="Howarth C."/>
            <person name="Imamovic A."/>
            <person name="Larimer J."/>
            <person name="Martinez D."/>
            <person name="Murphy C."/>
            <person name="Pearson M.D."/>
            <person name="Persinoti G."/>
            <person name="Poon T."/>
            <person name="Priest M."/>
            <person name="Roberts A.D."/>
            <person name="Saif S."/>
            <person name="Shea T.D."/>
            <person name="Sykes S.N."/>
            <person name="Wortman J."/>
            <person name="Nusbaum C."/>
            <person name="Birren B."/>
        </authorList>
    </citation>
    <scope>NUCLEOTIDE SEQUENCE [LARGE SCALE GENOMIC DNA]</scope>
    <source>
        <strain evidence="1 2">MR816</strain>
    </source>
</reference>
<dbReference type="EMBL" id="AOKY01000014">
    <property type="protein sequence ID" value="KDB28143.1"/>
    <property type="molecule type" value="Genomic_DNA"/>
</dbReference>
<proteinExistence type="predicted"/>